<dbReference type="InterPro" id="IPR001296">
    <property type="entry name" value="Glyco_trans_1"/>
</dbReference>
<dbReference type="SUPFAM" id="SSF53756">
    <property type="entry name" value="UDP-Glycosyltransferase/glycogen phosphorylase"/>
    <property type="match status" value="1"/>
</dbReference>
<evidence type="ECO:0000313" key="4">
    <source>
        <dbReference type="EMBL" id="CAI8891391.1"/>
    </source>
</evidence>
<evidence type="ECO:0000256" key="2">
    <source>
        <dbReference type="ARBA" id="ARBA00022679"/>
    </source>
</evidence>
<keyword evidence="5" id="KW-1185">Reference proteome</keyword>
<dbReference type="PANTHER" id="PTHR12526:SF510">
    <property type="entry name" value="D-INOSITOL 3-PHOSPHATE GLYCOSYLTRANSFERASE"/>
    <property type="match status" value="1"/>
</dbReference>
<keyword evidence="2" id="KW-0808">Transferase</keyword>
<proteinExistence type="predicted"/>
<evidence type="ECO:0000313" key="5">
    <source>
        <dbReference type="Proteomes" id="UP001162030"/>
    </source>
</evidence>
<organism evidence="4 5">
    <name type="scientific">Methylocaldum szegediense</name>
    <dbReference type="NCBI Taxonomy" id="73780"/>
    <lineage>
        <taxon>Bacteria</taxon>
        <taxon>Pseudomonadati</taxon>
        <taxon>Pseudomonadota</taxon>
        <taxon>Gammaproteobacteria</taxon>
        <taxon>Methylococcales</taxon>
        <taxon>Methylococcaceae</taxon>
        <taxon>Methylocaldum</taxon>
    </lineage>
</organism>
<evidence type="ECO:0000259" key="3">
    <source>
        <dbReference type="Pfam" id="PF00534"/>
    </source>
</evidence>
<sequence>MRFVFLHPPLDAYPSGGNVFNRRIIALARDGGFPLETVELAPNGRVPSLPRDAIVLWDSLLLENLSNCPSVGNGAAQGILAHYVPFLNPLLHSDQRRVEEERFDSAARRCRFFITTGLSVRRFLERRFPGLNVQLCEPGVDDAFPGTRRPWSEPDEARTVHVVTVANFLPAKGLSELLETLADLRHYDWVWHLAGDERMDAGYAEFFRSRVRELGLQTRVRLHGVLEPPELARLLGEMDVFAFASRYEAYGMALAEAAAVGLPTVTTDVGEARRIVRHEETGLIAPVADRNAFRSDSERLLSDSALRRRFRARLLLHRPRTWDDAFTDFRNALRAVCEELAPAARSP</sequence>
<gene>
    <name evidence="4" type="ORF">MSZNOR_3253</name>
</gene>
<dbReference type="Proteomes" id="UP001162030">
    <property type="component" value="Chromosome"/>
</dbReference>
<reference evidence="4 5" key="1">
    <citation type="submission" date="2023-03" db="EMBL/GenBank/DDBJ databases">
        <authorList>
            <person name="Pearce D."/>
        </authorList>
    </citation>
    <scope>NUCLEOTIDE SEQUENCE [LARGE SCALE GENOMIC DNA]</scope>
    <source>
        <strain evidence="4">Msz</strain>
    </source>
</reference>
<protein>
    <submittedName>
        <fullName evidence="4">Glycosyltransferase involved in cell wall biosynthesis</fullName>
    </submittedName>
</protein>
<accession>A0ABN8X5J6</accession>
<dbReference type="RefSeq" id="WP_026611029.1">
    <property type="nucleotide sequence ID" value="NZ_OX458333.1"/>
</dbReference>
<dbReference type="Gene3D" id="3.40.50.2000">
    <property type="entry name" value="Glycogen Phosphorylase B"/>
    <property type="match status" value="2"/>
</dbReference>
<dbReference type="CDD" id="cd03801">
    <property type="entry name" value="GT4_PimA-like"/>
    <property type="match status" value="1"/>
</dbReference>
<dbReference type="PANTHER" id="PTHR12526">
    <property type="entry name" value="GLYCOSYLTRANSFERASE"/>
    <property type="match status" value="1"/>
</dbReference>
<dbReference type="Pfam" id="PF00534">
    <property type="entry name" value="Glycos_transf_1"/>
    <property type="match status" value="1"/>
</dbReference>
<name>A0ABN8X5J6_9GAMM</name>
<keyword evidence="1" id="KW-0328">Glycosyltransferase</keyword>
<feature type="domain" description="Glycosyl transferase family 1" evidence="3">
    <location>
        <begin position="162"/>
        <end position="311"/>
    </location>
</feature>
<dbReference type="EMBL" id="OX458333">
    <property type="protein sequence ID" value="CAI8891391.1"/>
    <property type="molecule type" value="Genomic_DNA"/>
</dbReference>
<evidence type="ECO:0000256" key="1">
    <source>
        <dbReference type="ARBA" id="ARBA00022676"/>
    </source>
</evidence>